<comment type="caution">
    <text evidence="1">The sequence shown here is derived from an EMBL/GenBank/DDBJ whole genome shotgun (WGS) entry which is preliminary data.</text>
</comment>
<dbReference type="InterPro" id="IPR005500">
    <property type="entry name" value="DUF309"/>
</dbReference>
<dbReference type="Pfam" id="PF03745">
    <property type="entry name" value="DUF309"/>
    <property type="match status" value="1"/>
</dbReference>
<dbReference type="InterPro" id="IPR023203">
    <property type="entry name" value="TTHA0068_sf"/>
</dbReference>
<accession>A0A557SSD7</accession>
<evidence type="ECO:0000313" key="1">
    <source>
        <dbReference type="EMBL" id="TVP39521.1"/>
    </source>
</evidence>
<organism evidence="1 2">
    <name type="scientific">Candidatus Nitrosocosmicus arcticus</name>
    <dbReference type="NCBI Taxonomy" id="2035267"/>
    <lineage>
        <taxon>Archaea</taxon>
        <taxon>Nitrososphaerota</taxon>
        <taxon>Nitrososphaeria</taxon>
        <taxon>Nitrososphaerales</taxon>
        <taxon>Nitrososphaeraceae</taxon>
        <taxon>Candidatus Nitrosocosmicus</taxon>
    </lineage>
</organism>
<dbReference type="Proteomes" id="UP000315289">
    <property type="component" value="Unassembled WGS sequence"/>
</dbReference>
<name>A0A557SSD7_9ARCH</name>
<sequence length="228" mass="26848">MIAGYLYLNTFEPKIKRLIYYNRFITTIYMKKRYLVYLDNGNNYLPPNSNSVLRSLRSLLQNYNHAEVRDIRISSYFIEIDVSTHDNTSLSANDHDFFGPINMLGSLIRLEELNEVADFLSREDAVMSSVFLFNMERYWKSHEVLESVWKDSKGQTKSLLNGLILLDAAYVHFQKGENGIFFSILNRSLEKFKDYSEYFYNINMKFLLEDINKIINTKSVSIIKIHLK</sequence>
<evidence type="ECO:0008006" key="3">
    <source>
        <dbReference type="Google" id="ProtNLM"/>
    </source>
</evidence>
<reference evidence="1 2" key="1">
    <citation type="journal article" date="2019" name="Front. Microbiol.">
        <title>Ammonia Oxidation by the Arctic Terrestrial Thaumarchaeote Candidatus Nitrosocosmicus arcticus Is Stimulated by Increasing Temperatures.</title>
        <authorList>
            <person name="Alves R.J.E."/>
            <person name="Kerou M."/>
            <person name="Zappe A."/>
            <person name="Bittner R."/>
            <person name="Abby S.S."/>
            <person name="Schmidt H.A."/>
            <person name="Pfeifer K."/>
            <person name="Schleper C."/>
        </authorList>
    </citation>
    <scope>NUCLEOTIDE SEQUENCE [LARGE SCALE GENOMIC DNA]</scope>
    <source>
        <strain evidence="1 2">Kfb</strain>
    </source>
</reference>
<protein>
    <recommendedName>
        <fullName evidence="3">DUF309 domain-containing protein</fullName>
    </recommendedName>
</protein>
<dbReference type="Gene3D" id="1.10.3450.10">
    <property type="entry name" value="TTHA0068-like"/>
    <property type="match status" value="1"/>
</dbReference>
<dbReference type="AlphaFoldDB" id="A0A557SSD7"/>
<evidence type="ECO:0000313" key="2">
    <source>
        <dbReference type="Proteomes" id="UP000315289"/>
    </source>
</evidence>
<keyword evidence="2" id="KW-1185">Reference proteome</keyword>
<proteinExistence type="predicted"/>
<gene>
    <name evidence="1" type="ORF">NARC_150115</name>
</gene>
<dbReference type="SUPFAM" id="SSF140663">
    <property type="entry name" value="TTHA0068-like"/>
    <property type="match status" value="1"/>
</dbReference>
<dbReference type="EMBL" id="VOAH01000015">
    <property type="protein sequence ID" value="TVP39521.1"/>
    <property type="molecule type" value="Genomic_DNA"/>
</dbReference>